<name>A0A067NGK6_PLEO1</name>
<sequence>MCTQVVSSTVHNMACWLPSYQLDAEANINLLQSAVDNALKMPDDAKTNAVHLIKPNAEEMVKKACAAGRQLRIAQVDLANKEEVSQTLQEIVTHLETCFGEDDTALYALRNLDNEFGLDGDLGVEFATKLLYEDLQSLLSFIDGRPSSW</sequence>
<dbReference type="InParanoid" id="A0A067NGK6"/>
<evidence type="ECO:0000313" key="1">
    <source>
        <dbReference type="EMBL" id="KDQ27183.1"/>
    </source>
</evidence>
<dbReference type="VEuPathDB" id="FungiDB:PLEOSDRAFT_168608"/>
<accession>A0A067NGK6</accession>
<organism evidence="1 2">
    <name type="scientific">Pleurotus ostreatus (strain PC15)</name>
    <name type="common">Oyster mushroom</name>
    <dbReference type="NCBI Taxonomy" id="1137138"/>
    <lineage>
        <taxon>Eukaryota</taxon>
        <taxon>Fungi</taxon>
        <taxon>Dikarya</taxon>
        <taxon>Basidiomycota</taxon>
        <taxon>Agaricomycotina</taxon>
        <taxon>Agaricomycetes</taxon>
        <taxon>Agaricomycetidae</taxon>
        <taxon>Agaricales</taxon>
        <taxon>Pleurotineae</taxon>
        <taxon>Pleurotaceae</taxon>
        <taxon>Pleurotus</taxon>
    </lineage>
</organism>
<evidence type="ECO:0000313" key="2">
    <source>
        <dbReference type="Proteomes" id="UP000027073"/>
    </source>
</evidence>
<dbReference type="AlphaFoldDB" id="A0A067NGK6"/>
<protein>
    <submittedName>
        <fullName evidence="1">Uncharacterized protein</fullName>
    </submittedName>
</protein>
<dbReference type="EMBL" id="KL198009">
    <property type="protein sequence ID" value="KDQ27183.1"/>
    <property type="molecule type" value="Genomic_DNA"/>
</dbReference>
<proteinExistence type="predicted"/>
<dbReference type="HOGENOM" id="CLU_1750461_0_0_1"/>
<reference evidence="2" key="1">
    <citation type="journal article" date="2014" name="Proc. Natl. Acad. Sci. U.S.A.">
        <title>Extensive sampling of basidiomycete genomes demonstrates inadequacy of the white-rot/brown-rot paradigm for wood decay fungi.</title>
        <authorList>
            <person name="Riley R."/>
            <person name="Salamov A.A."/>
            <person name="Brown D.W."/>
            <person name="Nagy L.G."/>
            <person name="Floudas D."/>
            <person name="Held B.W."/>
            <person name="Levasseur A."/>
            <person name="Lombard V."/>
            <person name="Morin E."/>
            <person name="Otillar R."/>
            <person name="Lindquist E.A."/>
            <person name="Sun H."/>
            <person name="LaButti K.M."/>
            <person name="Schmutz J."/>
            <person name="Jabbour D."/>
            <person name="Luo H."/>
            <person name="Baker S.E."/>
            <person name="Pisabarro A.G."/>
            <person name="Walton J.D."/>
            <person name="Blanchette R.A."/>
            <person name="Henrissat B."/>
            <person name="Martin F."/>
            <person name="Cullen D."/>
            <person name="Hibbett D.S."/>
            <person name="Grigoriev I.V."/>
        </authorList>
    </citation>
    <scope>NUCLEOTIDE SEQUENCE [LARGE SCALE GENOMIC DNA]</scope>
    <source>
        <strain evidence="2">PC15</strain>
    </source>
</reference>
<dbReference type="Proteomes" id="UP000027073">
    <property type="component" value="Unassembled WGS sequence"/>
</dbReference>
<gene>
    <name evidence="1" type="ORF">PLEOSDRAFT_168608</name>
</gene>